<evidence type="ECO:0000256" key="1">
    <source>
        <dbReference type="SAM" id="MobiDB-lite"/>
    </source>
</evidence>
<dbReference type="SUPFAM" id="SSF55874">
    <property type="entry name" value="ATPase domain of HSP90 chaperone/DNA topoisomerase II/histidine kinase"/>
    <property type="match status" value="1"/>
</dbReference>
<name>A0A814X5M3_9BILA</name>
<dbReference type="Proteomes" id="UP000681722">
    <property type="component" value="Unassembled WGS sequence"/>
</dbReference>
<feature type="region of interest" description="Disordered" evidence="1">
    <location>
        <begin position="1"/>
        <end position="30"/>
    </location>
</feature>
<organism evidence="2 4">
    <name type="scientific">Didymodactylos carnosus</name>
    <dbReference type="NCBI Taxonomy" id="1234261"/>
    <lineage>
        <taxon>Eukaryota</taxon>
        <taxon>Metazoa</taxon>
        <taxon>Spiralia</taxon>
        <taxon>Gnathifera</taxon>
        <taxon>Rotifera</taxon>
        <taxon>Eurotatoria</taxon>
        <taxon>Bdelloidea</taxon>
        <taxon>Philodinida</taxon>
        <taxon>Philodinidae</taxon>
        <taxon>Didymodactylos</taxon>
    </lineage>
</organism>
<dbReference type="PANTHER" id="PTHR32387">
    <property type="entry name" value="WU:FJ29H11"/>
    <property type="match status" value="1"/>
</dbReference>
<gene>
    <name evidence="2" type="ORF">GPM918_LOCUS24222</name>
    <name evidence="3" type="ORF">SRO942_LOCUS24221</name>
</gene>
<feature type="compositionally biased region" description="Basic and acidic residues" evidence="1">
    <location>
        <begin position="10"/>
        <end position="22"/>
    </location>
</feature>
<dbReference type="OrthoDB" id="1262810at2759"/>
<evidence type="ECO:0000313" key="3">
    <source>
        <dbReference type="EMBL" id="CAF3975238.1"/>
    </source>
</evidence>
<feature type="compositionally biased region" description="Low complexity" evidence="1">
    <location>
        <begin position="896"/>
        <end position="908"/>
    </location>
</feature>
<dbReference type="Gene3D" id="3.30.565.10">
    <property type="entry name" value="Histidine kinase-like ATPase, C-terminal domain"/>
    <property type="match status" value="1"/>
</dbReference>
<dbReference type="InterPro" id="IPR052957">
    <property type="entry name" value="Auxin_embryo_med"/>
</dbReference>
<feature type="region of interest" description="Disordered" evidence="1">
    <location>
        <begin position="47"/>
        <end position="72"/>
    </location>
</feature>
<dbReference type="Proteomes" id="UP000663829">
    <property type="component" value="Unassembled WGS sequence"/>
</dbReference>
<comment type="caution">
    <text evidence="2">The sequence shown here is derived from an EMBL/GenBank/DDBJ whole genome shotgun (WGS) entry which is preliminary data.</text>
</comment>
<dbReference type="EMBL" id="CAJOBC010008951">
    <property type="protein sequence ID" value="CAF3975238.1"/>
    <property type="molecule type" value="Genomic_DNA"/>
</dbReference>
<protein>
    <submittedName>
        <fullName evidence="2">Uncharacterized protein</fullName>
    </submittedName>
</protein>
<keyword evidence="4" id="KW-1185">Reference proteome</keyword>
<reference evidence="2" key="1">
    <citation type="submission" date="2021-02" db="EMBL/GenBank/DDBJ databases">
        <authorList>
            <person name="Nowell W R."/>
        </authorList>
    </citation>
    <scope>NUCLEOTIDE SEQUENCE</scope>
</reference>
<dbReference type="PANTHER" id="PTHR32387:SF0">
    <property type="entry name" value="PROTEIN NO VEIN"/>
    <property type="match status" value="1"/>
</dbReference>
<dbReference type="EMBL" id="CAJNOQ010008950">
    <property type="protein sequence ID" value="CAF1211282.1"/>
    <property type="molecule type" value="Genomic_DNA"/>
</dbReference>
<evidence type="ECO:0000313" key="4">
    <source>
        <dbReference type="Proteomes" id="UP000663829"/>
    </source>
</evidence>
<feature type="region of interest" description="Disordered" evidence="1">
    <location>
        <begin position="894"/>
        <end position="918"/>
    </location>
</feature>
<dbReference type="InterPro" id="IPR036890">
    <property type="entry name" value="HATPase_C_sf"/>
</dbReference>
<accession>A0A814X5M3</accession>
<dbReference type="AlphaFoldDB" id="A0A814X5M3"/>
<evidence type="ECO:0000313" key="2">
    <source>
        <dbReference type="EMBL" id="CAF1211282.1"/>
    </source>
</evidence>
<proteinExistence type="predicted"/>
<sequence>MSRNTRKNIGPKDEQQPKDGQKRISAVGSSTSGAVAYDELFPPLLPASSTSSVSDRAPHPVENRQPSTSVGYEQQKAEVISGEILLTQCNSNAQPEVRSKSNLEESVENKLCEIILSIHLRHKFVSVQDVERELFDYFGVQSFRELGVDQRNLNPLKNLIHYNKDVTFYMQIFEQLFNLCTLHDLGPLLAKFLKVDNYEDASLGPLDKHPDVKRVFKYKSSKQQPIPAITSGDIINAFLEFQDKNKGRRCFYEEFLDELVKQNQLQKREELGIYCKSFPYLTEVTRKIARDHTQHKRQADLDVRQQMMNVFQTRLSEMKQEMDNELELLSYTKKSPIAVFNHLCSVVEKHLTVPEQKTVRAILVKIGNDSLLQCLLNLSIYLGTIDKPDRFITELQKLYQSQTANSGGENIMMPSQLSGFNQPNRKREHNPQSSMVSGGVSRTTIETSFENSSIWSHPNESQPSAKQLCSDLVKLLKRYDTVLSIKQLFDVEKCLCDQHSVKTFSEFGVNDDDDCDSILDLISFLYKFREKIDPNGELSIYENPSSIGDRQEMYSFVSQLIVLNDRREEQQHDEHSSNREIHMTKDQLSAVEQAVKHKFGGLLGFNRSSQVINKAKQQQQHRKMDPIIHFEESMLDVVGLNRLGICPSSLLIDEAQLCQIILQCPIMSDLFTWLQWTHFFQPRYGSLKKFIARKDYELDRLLLLETSNHELLRLPSDSSLENFEKELEKKNICSAIGHLCALITCEYVQVNRLPLTIYRQVMTTWFLRLRTSAQLQPESIEPMQYVLEFLTYLPELIGQTRIVQELVLELLDNIFDNDKENRVMNARQTIWKLANAKQKCKLEMWGYTLDIDEWKNVNKWKGIKELQEESTVQQVEKDSHKKEVMRQVEATLALVSPSTTTTSNPSTSMDNPIMDDNDPSRVAFEHIKKIREGFGVDSSLDAAGQSIVTNLQGMIERSLEKLSNDLYSEQGHFVLELIQNADDNQYAFDRLPTLRFILTSDRILVCNNEIGFQSNHISAICNVGKSTKGKHKQGYTGHKGTVFSNKILFNVLYP</sequence>